<keyword evidence="7" id="KW-0238">DNA-binding</keyword>
<dbReference type="Proteomes" id="UP000735302">
    <property type="component" value="Unassembled WGS sequence"/>
</dbReference>
<evidence type="ECO:0000256" key="2">
    <source>
        <dbReference type="ARBA" id="ARBA00022723"/>
    </source>
</evidence>
<evidence type="ECO:0000259" key="13">
    <source>
        <dbReference type="PROSITE" id="PS50114"/>
    </source>
</evidence>
<feature type="compositionally biased region" description="Low complexity" evidence="12">
    <location>
        <begin position="452"/>
        <end position="476"/>
    </location>
</feature>
<keyword evidence="2" id="KW-0479">Metal-binding</keyword>
<feature type="region of interest" description="Disordered" evidence="12">
    <location>
        <begin position="1"/>
        <end position="36"/>
    </location>
</feature>
<proteinExistence type="predicted"/>
<dbReference type="SUPFAM" id="SSF57716">
    <property type="entry name" value="Glucocorticoid receptor-like (DNA-binding domain)"/>
    <property type="match status" value="2"/>
</dbReference>
<gene>
    <name evidence="14" type="ORF">PoB_002732400</name>
</gene>
<evidence type="ECO:0000256" key="4">
    <source>
        <dbReference type="ARBA" id="ARBA00022771"/>
    </source>
</evidence>
<feature type="compositionally biased region" description="Polar residues" evidence="12">
    <location>
        <begin position="403"/>
        <end position="420"/>
    </location>
</feature>
<dbReference type="CDD" id="cd00202">
    <property type="entry name" value="ZnF_GATA"/>
    <property type="match status" value="2"/>
</dbReference>
<organism evidence="14 15">
    <name type="scientific">Plakobranchus ocellatus</name>
    <dbReference type="NCBI Taxonomy" id="259542"/>
    <lineage>
        <taxon>Eukaryota</taxon>
        <taxon>Metazoa</taxon>
        <taxon>Spiralia</taxon>
        <taxon>Lophotrochozoa</taxon>
        <taxon>Mollusca</taxon>
        <taxon>Gastropoda</taxon>
        <taxon>Heterobranchia</taxon>
        <taxon>Euthyneura</taxon>
        <taxon>Panpulmonata</taxon>
        <taxon>Sacoglossa</taxon>
        <taxon>Placobranchoidea</taxon>
        <taxon>Plakobranchidae</taxon>
        <taxon>Plakobranchus</taxon>
    </lineage>
</organism>
<dbReference type="Gene3D" id="3.30.50.10">
    <property type="entry name" value="Erythroid Transcription Factor GATA-1, subunit A"/>
    <property type="match status" value="2"/>
</dbReference>
<protein>
    <submittedName>
        <fullName evidence="14">Transcription factor gata-4</fullName>
    </submittedName>
</protein>
<feature type="compositionally biased region" description="Low complexity" evidence="12">
    <location>
        <begin position="128"/>
        <end position="137"/>
    </location>
</feature>
<keyword evidence="6" id="KW-0805">Transcription regulation</keyword>
<keyword evidence="4 11" id="KW-0863">Zinc-finger</keyword>
<feature type="compositionally biased region" description="Low complexity" evidence="12">
    <location>
        <begin position="421"/>
        <end position="431"/>
    </location>
</feature>
<dbReference type="GO" id="GO:0008270">
    <property type="term" value="F:zinc ion binding"/>
    <property type="evidence" value="ECO:0007669"/>
    <property type="project" value="UniProtKB-KW"/>
</dbReference>
<feature type="domain" description="GATA-type" evidence="13">
    <location>
        <begin position="270"/>
        <end position="323"/>
    </location>
</feature>
<dbReference type="GO" id="GO:0000122">
    <property type="term" value="P:negative regulation of transcription by RNA polymerase II"/>
    <property type="evidence" value="ECO:0007669"/>
    <property type="project" value="TreeGrafter"/>
</dbReference>
<feature type="domain" description="GATA-type" evidence="13">
    <location>
        <begin position="212"/>
        <end position="270"/>
    </location>
</feature>
<evidence type="ECO:0000256" key="1">
    <source>
        <dbReference type="ARBA" id="ARBA00004123"/>
    </source>
</evidence>
<dbReference type="AlphaFoldDB" id="A0AAV4A2L0"/>
<dbReference type="InterPro" id="IPR000679">
    <property type="entry name" value="Znf_GATA"/>
</dbReference>
<evidence type="ECO:0000256" key="6">
    <source>
        <dbReference type="ARBA" id="ARBA00023015"/>
    </source>
</evidence>
<evidence type="ECO:0000313" key="15">
    <source>
        <dbReference type="Proteomes" id="UP000735302"/>
    </source>
</evidence>
<dbReference type="PANTHER" id="PTHR10071">
    <property type="entry name" value="TRANSCRIPTION FACTOR GATA FAMILY MEMBER"/>
    <property type="match status" value="1"/>
</dbReference>
<comment type="caution">
    <text evidence="14">The sequence shown here is derived from an EMBL/GenBank/DDBJ whole genome shotgun (WGS) entry which is preliminary data.</text>
</comment>
<dbReference type="GO" id="GO:0000978">
    <property type="term" value="F:RNA polymerase II cis-regulatory region sequence-specific DNA binding"/>
    <property type="evidence" value="ECO:0007669"/>
    <property type="project" value="TreeGrafter"/>
</dbReference>
<keyword evidence="9" id="KW-0804">Transcription</keyword>
<feature type="compositionally biased region" description="Polar residues" evidence="12">
    <location>
        <begin position="21"/>
        <end position="34"/>
    </location>
</feature>
<evidence type="ECO:0000256" key="8">
    <source>
        <dbReference type="ARBA" id="ARBA00023159"/>
    </source>
</evidence>
<dbReference type="PROSITE" id="PS50114">
    <property type="entry name" value="GATA_ZN_FINGER_2"/>
    <property type="match status" value="2"/>
</dbReference>
<evidence type="ECO:0000256" key="5">
    <source>
        <dbReference type="ARBA" id="ARBA00022833"/>
    </source>
</evidence>
<dbReference type="GO" id="GO:0000981">
    <property type="term" value="F:DNA-binding transcription factor activity, RNA polymerase II-specific"/>
    <property type="evidence" value="ECO:0007669"/>
    <property type="project" value="TreeGrafter"/>
</dbReference>
<feature type="compositionally biased region" description="Polar residues" evidence="12">
    <location>
        <begin position="602"/>
        <end position="612"/>
    </location>
</feature>
<dbReference type="EMBL" id="BLXT01003147">
    <property type="protein sequence ID" value="GFO00819.1"/>
    <property type="molecule type" value="Genomic_DNA"/>
</dbReference>
<evidence type="ECO:0000313" key="14">
    <source>
        <dbReference type="EMBL" id="GFO00819.1"/>
    </source>
</evidence>
<keyword evidence="15" id="KW-1185">Reference proteome</keyword>
<evidence type="ECO:0000256" key="10">
    <source>
        <dbReference type="ARBA" id="ARBA00023242"/>
    </source>
</evidence>
<dbReference type="FunFam" id="3.30.50.10:FF:000032">
    <property type="entry name" value="Transcription factor GATA-3"/>
    <property type="match status" value="1"/>
</dbReference>
<dbReference type="PROSITE" id="PS00344">
    <property type="entry name" value="GATA_ZN_FINGER_1"/>
    <property type="match status" value="2"/>
</dbReference>
<dbReference type="GO" id="GO:0045944">
    <property type="term" value="P:positive regulation of transcription by RNA polymerase II"/>
    <property type="evidence" value="ECO:0007669"/>
    <property type="project" value="TreeGrafter"/>
</dbReference>
<feature type="compositionally biased region" description="Polar residues" evidence="12">
    <location>
        <begin position="56"/>
        <end position="68"/>
    </location>
</feature>
<name>A0AAV4A2L0_9GAST</name>
<feature type="region of interest" description="Disordered" evidence="12">
    <location>
        <begin position="314"/>
        <end position="517"/>
    </location>
</feature>
<keyword evidence="3" id="KW-0677">Repeat</keyword>
<feature type="region of interest" description="Disordered" evidence="12">
    <location>
        <begin position="53"/>
        <end position="137"/>
    </location>
</feature>
<dbReference type="GO" id="GO:0045165">
    <property type="term" value="P:cell fate commitment"/>
    <property type="evidence" value="ECO:0007669"/>
    <property type="project" value="TreeGrafter"/>
</dbReference>
<keyword evidence="10" id="KW-0539">Nucleus</keyword>
<accession>A0AAV4A2L0</accession>
<comment type="subcellular location">
    <subcellularLocation>
        <location evidence="1">Nucleus</location>
    </subcellularLocation>
</comment>
<dbReference type="SMART" id="SM00401">
    <property type="entry name" value="ZnF_GATA"/>
    <property type="match status" value="2"/>
</dbReference>
<dbReference type="InterPro" id="IPR039355">
    <property type="entry name" value="Transcription_factor_GATA"/>
</dbReference>
<dbReference type="FunFam" id="3.30.50.10:FF:000001">
    <property type="entry name" value="GATA transcription factor (GATAd)"/>
    <property type="match status" value="1"/>
</dbReference>
<dbReference type="PRINTS" id="PR00619">
    <property type="entry name" value="GATAZNFINGER"/>
</dbReference>
<feature type="compositionally biased region" description="Low complexity" evidence="12">
    <location>
        <begin position="329"/>
        <end position="341"/>
    </location>
</feature>
<dbReference type="Pfam" id="PF00320">
    <property type="entry name" value="GATA"/>
    <property type="match status" value="2"/>
</dbReference>
<dbReference type="PANTHER" id="PTHR10071:SF281">
    <property type="entry name" value="BOX A-BINDING FACTOR-RELATED"/>
    <property type="match status" value="1"/>
</dbReference>
<evidence type="ECO:0000256" key="3">
    <source>
        <dbReference type="ARBA" id="ARBA00022737"/>
    </source>
</evidence>
<evidence type="ECO:0000256" key="9">
    <source>
        <dbReference type="ARBA" id="ARBA00023163"/>
    </source>
</evidence>
<dbReference type="GO" id="GO:0005634">
    <property type="term" value="C:nucleus"/>
    <property type="evidence" value="ECO:0007669"/>
    <property type="project" value="UniProtKB-SubCell"/>
</dbReference>
<evidence type="ECO:0000256" key="11">
    <source>
        <dbReference type="PROSITE-ProRule" id="PRU00094"/>
    </source>
</evidence>
<feature type="compositionally biased region" description="Basic residues" evidence="12">
    <location>
        <begin position="494"/>
        <end position="509"/>
    </location>
</feature>
<sequence>MYASGGGAHPSIASLAPPPSNLNMGPPTSSNSSPYAAESLASSFMHGPTTPVYVPTNRSMHPSHISSNYGGGGSVGGAHLGGALGPGGQTPQPPATPTTSSMWQAEAGLGMGGSAYSSQTTPSRFGFSSPQPGQMMSPSDAAAVAAYTGGSLSRNPYTGHAHHMAPSHHHVQHPSAHPYMRTDFNAWSNFSHMALQGFKQTIDQDGQECWVDPEGRECVNCGAVATPLWRRDGTGHYLCNACGLYHKMNGLNRPLAKPHRRGLIGVASSRRLGMVCANCRTSTTTLWRRNSEGEPVCNACGLYFKLHGVNRPMSMRKDGIQTRKRKPKGSSSSGVKKSSSKTYDSLGGVASGDRAGSVDPSYHRHAHSLQIPPSSLPHPYLSSADDRKQLASSDSPTHGVGHQSRSLQHQNPPQDVKPTTNSNSSSNAINIKDGGSSAGHPEDGTDTGASATNHNGTPTNSNTSNSNNITNNSSSSDLFHMQLHHHLQQQQQQQHHHQQHQQQHGHHSFLNHPSALGDPFGNINSSMALTLGSRSSAYGLMAAPQLYGQLPVSLSPLSHQTSGQPGALIGGSSSQDQIDTKPTLDDIGQLHATGGQAEPRSHSSALATSAVA</sequence>
<reference evidence="14 15" key="1">
    <citation type="journal article" date="2021" name="Elife">
        <title>Chloroplast acquisition without the gene transfer in kleptoplastic sea slugs, Plakobranchus ocellatus.</title>
        <authorList>
            <person name="Maeda T."/>
            <person name="Takahashi S."/>
            <person name="Yoshida T."/>
            <person name="Shimamura S."/>
            <person name="Takaki Y."/>
            <person name="Nagai Y."/>
            <person name="Toyoda A."/>
            <person name="Suzuki Y."/>
            <person name="Arimoto A."/>
            <person name="Ishii H."/>
            <person name="Satoh N."/>
            <person name="Nishiyama T."/>
            <person name="Hasebe M."/>
            <person name="Maruyama T."/>
            <person name="Minagawa J."/>
            <person name="Obokata J."/>
            <person name="Shigenobu S."/>
        </authorList>
    </citation>
    <scope>NUCLEOTIDE SEQUENCE [LARGE SCALE GENOMIC DNA]</scope>
</reference>
<evidence type="ECO:0000256" key="12">
    <source>
        <dbReference type="SAM" id="MobiDB-lite"/>
    </source>
</evidence>
<feature type="region of interest" description="Disordered" evidence="12">
    <location>
        <begin position="557"/>
        <end position="612"/>
    </location>
</feature>
<keyword evidence="5" id="KW-0862">Zinc</keyword>
<feature type="compositionally biased region" description="Gly residues" evidence="12">
    <location>
        <begin position="69"/>
        <end position="88"/>
    </location>
</feature>
<evidence type="ECO:0000256" key="7">
    <source>
        <dbReference type="ARBA" id="ARBA00023125"/>
    </source>
</evidence>
<dbReference type="InterPro" id="IPR013088">
    <property type="entry name" value="Znf_NHR/GATA"/>
</dbReference>
<keyword evidence="8" id="KW-0010">Activator</keyword>